<protein>
    <recommendedName>
        <fullName evidence="1">Polymerase nucleotidyl transferase domain-containing protein</fullName>
    </recommendedName>
</protein>
<sequence>MKEIKDYNIDNFVSDFCSSVWKDLKNRGVIGIGVTGSYARGSYSRSRPDINFAVFVEETKTEILLGIMKVLSRLDKKYSRIFNLHPEFHPERFTFPWQRDSSKPDLFFKVAIFPLADKNLPMPFGRPGFVIEGHRISIKMFYGKNILEDVKISTNNREVISGCSYVLQQWAKAIQLTPLSYSSNRDTDLFFNESLSWGKIAIQQYAWIEGVKRGLNFSKHKDRLFIFDKIHNKEKLRGFFHIPSREQKMVNLILDARKKYSLLKNNRVMAVKIYKNAVHLLNFFLSETKIALQNLKA</sequence>
<dbReference type="InterPro" id="IPR002934">
    <property type="entry name" value="Polymerase_NTP_transf_dom"/>
</dbReference>
<name>A0A2H0PXS4_9BACT</name>
<dbReference type="Proteomes" id="UP000236846">
    <property type="component" value="Unassembled WGS sequence"/>
</dbReference>
<comment type="caution">
    <text evidence="2">The sequence shown here is derived from an EMBL/GenBank/DDBJ whole genome shotgun (WGS) entry which is preliminary data.</text>
</comment>
<accession>A0A2H0PXS4</accession>
<gene>
    <name evidence="2" type="ORF">COV41_00660</name>
</gene>
<organism evidence="2 3">
    <name type="scientific">Candidatus Brennerbacteria bacterium CG11_big_fil_rev_8_21_14_0_20_43_10</name>
    <dbReference type="NCBI Taxonomy" id="1974523"/>
    <lineage>
        <taxon>Bacteria</taxon>
        <taxon>Candidatus Brenneribacteriota</taxon>
    </lineage>
</organism>
<feature type="domain" description="Polymerase nucleotidyl transferase" evidence="1">
    <location>
        <begin position="18"/>
        <end position="83"/>
    </location>
</feature>
<dbReference type="Pfam" id="PF01909">
    <property type="entry name" value="NTP_transf_2"/>
    <property type="match status" value="1"/>
</dbReference>
<evidence type="ECO:0000313" key="2">
    <source>
        <dbReference type="EMBL" id="PIR26818.1"/>
    </source>
</evidence>
<dbReference type="EMBL" id="PCXE01000013">
    <property type="protein sequence ID" value="PIR26818.1"/>
    <property type="molecule type" value="Genomic_DNA"/>
</dbReference>
<dbReference type="InterPro" id="IPR043519">
    <property type="entry name" value="NT_sf"/>
</dbReference>
<evidence type="ECO:0000259" key="1">
    <source>
        <dbReference type="Pfam" id="PF01909"/>
    </source>
</evidence>
<dbReference type="SUPFAM" id="SSF81301">
    <property type="entry name" value="Nucleotidyltransferase"/>
    <property type="match status" value="1"/>
</dbReference>
<reference evidence="2 3" key="1">
    <citation type="submission" date="2017-09" db="EMBL/GenBank/DDBJ databases">
        <title>Depth-based differentiation of microbial function through sediment-hosted aquifers and enrichment of novel symbionts in the deep terrestrial subsurface.</title>
        <authorList>
            <person name="Probst A.J."/>
            <person name="Ladd B."/>
            <person name="Jarett J.K."/>
            <person name="Geller-Mcgrath D.E."/>
            <person name="Sieber C.M."/>
            <person name="Emerson J.B."/>
            <person name="Anantharaman K."/>
            <person name="Thomas B.C."/>
            <person name="Malmstrom R."/>
            <person name="Stieglmeier M."/>
            <person name="Klingl A."/>
            <person name="Woyke T."/>
            <person name="Ryan C.M."/>
            <person name="Banfield J.F."/>
        </authorList>
    </citation>
    <scope>NUCLEOTIDE SEQUENCE [LARGE SCALE GENOMIC DNA]</scope>
    <source>
        <strain evidence="2">CG11_big_fil_rev_8_21_14_0_20_43_10</strain>
    </source>
</reference>
<dbReference type="GO" id="GO:0016779">
    <property type="term" value="F:nucleotidyltransferase activity"/>
    <property type="evidence" value="ECO:0007669"/>
    <property type="project" value="InterPro"/>
</dbReference>
<proteinExistence type="predicted"/>
<evidence type="ECO:0000313" key="3">
    <source>
        <dbReference type="Proteomes" id="UP000236846"/>
    </source>
</evidence>
<dbReference type="AlphaFoldDB" id="A0A2H0PXS4"/>